<evidence type="ECO:0000256" key="4">
    <source>
        <dbReference type="ARBA" id="ARBA00022843"/>
    </source>
</evidence>
<gene>
    <name evidence="8" type="primary">RIGI</name>
</gene>
<feature type="domain" description="Caspase recruitment" evidence="7">
    <location>
        <begin position="1"/>
        <end position="45"/>
    </location>
</feature>
<evidence type="ECO:0000256" key="2">
    <source>
        <dbReference type="ARBA" id="ARBA00022553"/>
    </source>
</evidence>
<dbReference type="HGNC" id="HGNC:19102">
    <property type="gene designation" value="RIGI"/>
</dbReference>
<dbReference type="GeneTree" id="ENSGT00940000153173"/>
<evidence type="ECO:0000256" key="1">
    <source>
        <dbReference type="ARBA" id="ARBA00022499"/>
    </source>
</evidence>
<reference evidence="8" key="4">
    <citation type="submission" date="2025-08" db="UniProtKB">
        <authorList>
            <consortium name="Ensembl"/>
        </authorList>
    </citation>
    <scope>IDENTIFICATION</scope>
</reference>
<protein>
    <submittedName>
        <fullName evidence="8">RNA sensor RIG-I</fullName>
    </submittedName>
</protein>
<dbReference type="GO" id="GO:0045087">
    <property type="term" value="P:innate immune response"/>
    <property type="evidence" value="ECO:0007669"/>
    <property type="project" value="UniProtKB-KW"/>
</dbReference>
<keyword evidence="4" id="KW-0832">Ubl conjugation</keyword>
<name>A0A7P0Z425_HUMAN</name>
<dbReference type="EMBL" id="AL161783">
    <property type="status" value="NOT_ANNOTATED_CDS"/>
    <property type="molecule type" value="Genomic_DNA"/>
</dbReference>
<dbReference type="Ensembl" id="ENST00000680733.1">
    <property type="protein sequence ID" value="ENSP00000504892.1"/>
    <property type="gene ID" value="ENSG00000107201.13"/>
</dbReference>
<organism evidence="8 9">
    <name type="scientific">Homo sapiens</name>
    <name type="common">Human</name>
    <dbReference type="NCBI Taxonomy" id="9606"/>
    <lineage>
        <taxon>Eukaryota</taxon>
        <taxon>Metazoa</taxon>
        <taxon>Chordata</taxon>
        <taxon>Craniata</taxon>
        <taxon>Vertebrata</taxon>
        <taxon>Euteleostomi</taxon>
        <taxon>Mammalia</taxon>
        <taxon>Eutheria</taxon>
        <taxon>Euarchontoglires</taxon>
        <taxon>Primates</taxon>
        <taxon>Haplorrhini</taxon>
        <taxon>Catarrhini</taxon>
        <taxon>Hominidae</taxon>
        <taxon>Homo</taxon>
    </lineage>
</organism>
<keyword evidence="10 11" id="KW-1267">Proteomics identification</keyword>
<keyword evidence="3" id="KW-0399">Innate immunity</keyword>
<dbReference type="Bgee" id="ENSG00000107201">
    <property type="expression patterns" value="Expressed in buccal mucosa cell and 199 other cell types or tissues"/>
</dbReference>
<dbReference type="Proteomes" id="UP000005640">
    <property type="component" value="Chromosome 9"/>
</dbReference>
<evidence type="ECO:0000256" key="5">
    <source>
        <dbReference type="ARBA" id="ARBA00022859"/>
    </source>
</evidence>
<evidence type="ECO:0007829" key="10">
    <source>
        <dbReference type="PeptideAtlas" id="A0A7P0Z425"/>
    </source>
</evidence>
<keyword evidence="2" id="KW-0597">Phosphoprotein</keyword>
<proteinExistence type="evidence at protein level"/>
<dbReference type="AlphaFoldDB" id="A0A7P0Z425"/>
<keyword evidence="5" id="KW-0391">Immunity</keyword>
<dbReference type="Gene3D" id="1.10.533.10">
    <property type="entry name" value="Death Domain, Fas"/>
    <property type="match status" value="1"/>
</dbReference>
<dbReference type="Pfam" id="PF16739">
    <property type="entry name" value="CARD_2"/>
    <property type="match status" value="1"/>
</dbReference>
<dbReference type="SMR" id="A0A7P0Z425"/>
<keyword evidence="9" id="KW-1185">Reference proteome</keyword>
<dbReference type="OpenTargets" id="ENSG00000107201"/>
<evidence type="ECO:0007829" key="11">
    <source>
        <dbReference type="ProteomicsDB" id="A0A7P0Z425"/>
    </source>
</evidence>
<dbReference type="GO" id="GO:0005737">
    <property type="term" value="C:cytoplasm"/>
    <property type="evidence" value="ECO:0007669"/>
    <property type="project" value="UniProtKB-ARBA"/>
</dbReference>
<dbReference type="GO" id="GO:0051607">
    <property type="term" value="P:defense response to virus"/>
    <property type="evidence" value="ECO:0007669"/>
    <property type="project" value="UniProtKB-KW"/>
</dbReference>
<reference evidence="8 9" key="2">
    <citation type="journal article" date="2004" name="Nature">
        <title>DNA sequence and analysis of human chromosome 9.</title>
        <authorList>
            <person name="Humphray S.J."/>
            <person name="Oliver K."/>
            <person name="Hunt A.R."/>
            <person name="Plumb R.W."/>
            <person name="Loveland J.E."/>
            <person name="Howe K.L."/>
            <person name="Andrews T.D."/>
            <person name="Searle S."/>
            <person name="Hunt S.E."/>
            <person name="Scott C.E."/>
            <person name="Jones M.C."/>
            <person name="Ainscough R."/>
            <person name="Almeida J.P."/>
            <person name="Ambrose K.D."/>
            <person name="Ashwell R.I."/>
            <person name="Babbage A.K."/>
            <person name="Babbage S."/>
            <person name="Bagguley C.L."/>
            <person name="Bailey J."/>
            <person name="Banerjee R."/>
            <person name="Barker D.J."/>
            <person name="Barlow K.F."/>
            <person name="Bates K."/>
            <person name="Beasley H."/>
            <person name="Beasley O."/>
            <person name="Bird C.P."/>
            <person name="Bray-Allen S."/>
            <person name="Brown A.J."/>
            <person name="Brown J.Y."/>
            <person name="Burford D."/>
            <person name="Burrill W."/>
            <person name="Burton J."/>
            <person name="Carder C."/>
            <person name="Carter N.P."/>
            <person name="Chapman J.C."/>
            <person name="Chen Y."/>
            <person name="Clarke G."/>
            <person name="Clark S.Y."/>
            <person name="Clee C.M."/>
            <person name="Clegg S."/>
            <person name="Collier R.E."/>
            <person name="Corby N."/>
            <person name="Crosier M."/>
            <person name="Cummings A.T."/>
            <person name="Davies J."/>
            <person name="Dhami P."/>
            <person name="Dunn M."/>
            <person name="Dutta I."/>
            <person name="Dyer L.W."/>
            <person name="Earthrowl M.E."/>
            <person name="Faulkner L."/>
            <person name="Fleming C.J."/>
            <person name="Frankish A."/>
            <person name="Frankland J.A."/>
            <person name="French L."/>
            <person name="Fricker D.G."/>
            <person name="Garner P."/>
            <person name="Garnett J."/>
            <person name="Ghori J."/>
            <person name="Gilbert J.G."/>
            <person name="Glison C."/>
            <person name="Grafham D.V."/>
            <person name="Gribble S."/>
            <person name="Griffiths C."/>
            <person name="Griffiths-Jones S."/>
            <person name="Grocock R."/>
            <person name="Guy J."/>
            <person name="Hall R.E."/>
            <person name="Hammond S."/>
            <person name="Harley J.L."/>
            <person name="Harrison E.S."/>
            <person name="Hart E.A."/>
            <person name="Heath P.D."/>
            <person name="Henderson C.D."/>
            <person name="Hopkins B.L."/>
            <person name="Howard P.J."/>
            <person name="Howden P.J."/>
            <person name="Huckle E."/>
            <person name="Johnson C."/>
            <person name="Johnson D."/>
            <person name="Joy A.A."/>
            <person name="Kay M."/>
            <person name="Keenan S."/>
            <person name="Kershaw J.K."/>
            <person name="Kimberley A.M."/>
            <person name="King A."/>
            <person name="Knights A."/>
            <person name="Laird G.K."/>
            <person name="Langford C."/>
            <person name="Lawlor S."/>
            <person name="Leongamornlert D.A."/>
            <person name="Leversha M."/>
            <person name="Lloyd C."/>
            <person name="Lloyd D.M."/>
            <person name="Lovell J."/>
            <person name="Martin S."/>
            <person name="Mashreghi-Mohammadi M."/>
            <person name="Matthews L."/>
            <person name="McLaren S."/>
            <person name="McLay K.E."/>
            <person name="McMurray A."/>
            <person name="Milne S."/>
            <person name="Nickerson T."/>
            <person name="Nisbett J."/>
            <person name="Nordsiek G."/>
            <person name="Pearce A.V."/>
            <person name="Peck A.I."/>
            <person name="Porter K.M."/>
            <person name="Pandian R."/>
            <person name="Pelan S."/>
            <person name="Phillimore B."/>
            <person name="Povey S."/>
            <person name="Ramsey Y."/>
            <person name="Rand V."/>
            <person name="Scharfe M."/>
            <person name="Sehra H.K."/>
            <person name="Shownkeen R."/>
            <person name="Sims S.K."/>
            <person name="Skuce C.D."/>
            <person name="Smith M."/>
            <person name="Steward C.A."/>
            <person name="Swarbreck D."/>
            <person name="Sycamore N."/>
            <person name="Tester J."/>
            <person name="Thorpe A."/>
            <person name="Tracey A."/>
            <person name="Tromans A."/>
            <person name="Thomas D.W."/>
            <person name="Wall M."/>
            <person name="Wallis J.M."/>
            <person name="West A.P."/>
            <person name="Whitehead S.L."/>
            <person name="Willey D.L."/>
            <person name="Williams S.A."/>
            <person name="Wilming L."/>
            <person name="Wray P.W."/>
            <person name="Young L."/>
            <person name="Ashurst J.L."/>
            <person name="Coulson A."/>
            <person name="Blocker H."/>
            <person name="Durbin R."/>
            <person name="Sulston J.E."/>
            <person name="Hubbard T."/>
            <person name="Jackson M.J."/>
            <person name="Bentley D.R."/>
            <person name="Beck S."/>
            <person name="Rogers J."/>
            <person name="Dunham I."/>
        </authorList>
    </citation>
    <scope>NUCLEOTIDE SEQUENCE [LARGE SCALE GENOMIC DNA]</scope>
</reference>
<reference evidence="8 9" key="3">
    <citation type="journal article" date="2004" name="Nature">
        <title>Finishing the euchromatic sequence of the human genome.</title>
        <authorList>
            <consortium name="International Human Genome Sequencing Consortium"/>
        </authorList>
    </citation>
    <scope>NUCLEOTIDE SEQUENCE [LARGE SCALE GENOMIC DNA]</scope>
</reference>
<evidence type="ECO:0000259" key="7">
    <source>
        <dbReference type="Pfam" id="PF16739"/>
    </source>
</evidence>
<reference evidence="8" key="5">
    <citation type="submission" date="2025-09" db="UniProtKB">
        <authorList>
            <consortium name="Ensembl"/>
        </authorList>
    </citation>
    <scope>IDENTIFICATION</scope>
</reference>
<dbReference type="Ensembl" id="ENST00000680733.1">
    <property type="protein sequence ID" value="ENSP00000504892.1"/>
    <property type="gene ID" value="ENSG00000107201.12"/>
</dbReference>
<evidence type="ECO:0000256" key="6">
    <source>
        <dbReference type="ARBA" id="ARBA00023118"/>
    </source>
</evidence>
<keyword evidence="1" id="KW-1017">Isopeptide bond</keyword>
<reference evidence="8 9" key="1">
    <citation type="journal article" date="2001" name="Nature">
        <title>Initial sequencing and analysis of the human genome.</title>
        <authorList>
            <consortium name="International Human Genome Sequencing Consortium"/>
            <person name="Lander E.S."/>
            <person name="Linton L.M."/>
            <person name="Birren B."/>
            <person name="Nusbaum C."/>
            <person name="Zody M.C."/>
            <person name="Baldwin J."/>
            <person name="Devon K."/>
            <person name="Dewar K."/>
            <person name="Doyle M."/>
            <person name="FitzHugh W."/>
            <person name="Funke R."/>
            <person name="Gage D."/>
            <person name="Harris K."/>
            <person name="Heaford A."/>
            <person name="Howland J."/>
            <person name="Kann L."/>
            <person name="Lehoczky J."/>
            <person name="LeVine R."/>
            <person name="McEwan P."/>
            <person name="McKernan K."/>
            <person name="Meldrim J."/>
            <person name="Mesirov J.P."/>
            <person name="Miranda C."/>
            <person name="Morris W."/>
            <person name="Naylor J."/>
            <person name="Raymond C."/>
            <person name="Rosetti M."/>
            <person name="Santos R."/>
            <person name="Sheridan A."/>
            <person name="Sougnez C."/>
            <person name="Stange-Thomann N."/>
            <person name="Stojanovic N."/>
            <person name="Subramanian A."/>
            <person name="Wyman D."/>
            <person name="Rogers J."/>
            <person name="Sulston J."/>
            <person name="Ainscough R."/>
            <person name="Beck S."/>
            <person name="Bentley D."/>
            <person name="Burton J."/>
            <person name="Clee C."/>
            <person name="Carter N."/>
            <person name="Coulson A."/>
            <person name="Deadman R."/>
            <person name="Deloukas P."/>
            <person name="Dunham A."/>
            <person name="Dunham I."/>
            <person name="Durbin R."/>
            <person name="French L."/>
            <person name="Grafham D."/>
            <person name="Gregory S."/>
            <person name="Hubbard T."/>
            <person name="Humphray S."/>
            <person name="Hunt A."/>
            <person name="Jones M."/>
            <person name="Lloyd C."/>
            <person name="McMurray A."/>
            <person name="Matthews L."/>
            <person name="Mercer S."/>
            <person name="Milne S."/>
            <person name="Mullikin J.C."/>
            <person name="Mungall A."/>
            <person name="Plumb R."/>
            <person name="Ross M."/>
            <person name="Shownkeen R."/>
            <person name="Sims S."/>
            <person name="Waterston R.H."/>
            <person name="Wilson R.K."/>
            <person name="Hillier L.W."/>
            <person name="McPherson J.D."/>
            <person name="Marra M.A."/>
            <person name="Mardis E.R."/>
            <person name="Fulton L.A."/>
            <person name="Chinwalla A.T."/>
            <person name="Pepin K.H."/>
            <person name="Gish W.R."/>
            <person name="Chissoe S.L."/>
            <person name="Wendl M.C."/>
            <person name="Delehaunty K.D."/>
            <person name="Miner T.L."/>
            <person name="Delehaunty A."/>
            <person name="Kramer J.B."/>
            <person name="Cook L.L."/>
            <person name="Fulton R.S."/>
            <person name="Johnson D.L."/>
            <person name="Minx P.J."/>
            <person name="Clifton S.W."/>
            <person name="Hawkins T."/>
            <person name="Branscomb E."/>
            <person name="Predki P."/>
            <person name="Richardson P."/>
            <person name="Wenning S."/>
            <person name="Slezak T."/>
            <person name="Doggett N."/>
            <person name="Cheng J.F."/>
            <person name="Olsen A."/>
            <person name="Lucas S."/>
            <person name="Elkin C."/>
            <person name="Uberbacher E."/>
            <person name="Frazier M."/>
            <person name="Gibbs R.A."/>
            <person name="Muzny D.M."/>
            <person name="Scherer S.E."/>
            <person name="Bouck J.B."/>
            <person name="Sodergren E.J."/>
            <person name="Worley K.C."/>
            <person name="Rives C.M."/>
            <person name="Gorrell J.H."/>
            <person name="Metzker M.L."/>
            <person name="Naylor S.L."/>
            <person name="Kucherlapati R.S."/>
            <person name="Nelson D.L."/>
            <person name="Weinstock G.M."/>
            <person name="Sakaki Y."/>
            <person name="Fujiyama A."/>
            <person name="Hattori M."/>
            <person name="Yada T."/>
            <person name="Toyoda A."/>
            <person name="Itoh T."/>
            <person name="Kawagoe C."/>
            <person name="Watanabe H."/>
            <person name="Totoki Y."/>
            <person name="Taylor T."/>
            <person name="Weissenbach J."/>
            <person name="Heilig R."/>
            <person name="Saurin W."/>
            <person name="Artiguenave F."/>
            <person name="Brottier P."/>
            <person name="Bruls T."/>
            <person name="Pelletier E."/>
            <person name="Robert C."/>
            <person name="Wincker P."/>
            <person name="Smith D.R."/>
            <person name="Doucette-Stamm L."/>
            <person name="Rubenfield M."/>
            <person name="Weinstock K."/>
            <person name="Lee H.M."/>
            <person name="Dubois J."/>
            <person name="Rosenthal A."/>
            <person name="Platzer M."/>
            <person name="Nyakatura G."/>
            <person name="Taudien S."/>
            <person name="Rump A."/>
            <person name="Yang H."/>
            <person name="Yu J."/>
            <person name="Wang J."/>
            <person name="Huang G."/>
            <person name="Gu J."/>
            <person name="Hood L."/>
            <person name="Rowen L."/>
            <person name="Madan A."/>
            <person name="Qin S."/>
            <person name="Davis R.W."/>
            <person name="Federspiel N.A."/>
            <person name="Abola A.P."/>
            <person name="Proctor M.J."/>
            <person name="Myers R.M."/>
            <person name="Schmutz J."/>
            <person name="Dickson M."/>
            <person name="Grimwood J."/>
            <person name="Cox D.R."/>
            <person name="Olson M.V."/>
            <person name="Kaul R."/>
            <person name="Raymond C."/>
            <person name="Shimizu N."/>
            <person name="Kawasaki K."/>
            <person name="Minoshima S."/>
            <person name="Evans G.A."/>
            <person name="Athanasiou M."/>
            <person name="Schultz R."/>
            <person name="Roe B.A."/>
            <person name="Chen F."/>
            <person name="Pan H."/>
            <person name="Ramser J."/>
            <person name="Lehrach H."/>
            <person name="Reinhardt R."/>
            <person name="McCombie W.R."/>
            <person name="de la Bastide M."/>
            <person name="Dedhia N."/>
            <person name="Blocker H."/>
            <person name="Hornischer K."/>
            <person name="Nordsiek G."/>
            <person name="Agarwala R."/>
            <person name="Aravind L."/>
            <person name="Bailey J.A."/>
            <person name="Bateman A."/>
            <person name="Batzoglou S."/>
            <person name="Birney E."/>
            <person name="Bork P."/>
            <person name="Brown D.G."/>
            <person name="Burge C.B."/>
            <person name="Cerutti L."/>
            <person name="Chen H.C."/>
            <person name="Church D."/>
            <person name="Clamp M."/>
            <person name="Copley R.R."/>
            <person name="Doerks T."/>
            <person name="Eddy S.R."/>
            <person name="Eichler E.E."/>
            <person name="Furey T.S."/>
            <person name="Galagan J."/>
            <person name="Gilbert J.G."/>
            <person name="Harmon C."/>
            <person name="Hayashizaki Y."/>
            <person name="Haussler D."/>
            <person name="Hermjakob H."/>
            <person name="Hokamp K."/>
            <person name="Jang W."/>
            <person name="Johnson L.S."/>
            <person name="Jones T.A."/>
            <person name="Kasif S."/>
            <person name="Kaspryzk A."/>
            <person name="Kennedy S."/>
            <person name="Kent W.J."/>
            <person name="Kitts P."/>
            <person name="Koonin E.V."/>
            <person name="Korf I."/>
            <person name="Kulp D."/>
            <person name="Lancet D."/>
            <person name="Lowe T.M."/>
            <person name="McLysaght A."/>
            <person name="Mikkelsen T."/>
            <person name="Moran J.V."/>
            <person name="Mulder N."/>
            <person name="Pollara V.J."/>
            <person name="Ponting C.P."/>
            <person name="Schuler G."/>
            <person name="Schultz J."/>
            <person name="Slater G."/>
            <person name="Smit A.F."/>
            <person name="Stupka E."/>
            <person name="Szustakowski J."/>
            <person name="Thierry-Mieg D."/>
            <person name="Thierry-Mieg J."/>
            <person name="Wagner L."/>
            <person name="Wallis J."/>
            <person name="Wheeler R."/>
            <person name="Williams A."/>
            <person name="Wolf Y.I."/>
            <person name="Wolfe K.H."/>
            <person name="Yang S.P."/>
            <person name="Yeh R.F."/>
            <person name="Collins F."/>
            <person name="Guyer M.S."/>
            <person name="Peterson J."/>
            <person name="Felsenfeld A."/>
            <person name="Wetterstrand K.A."/>
            <person name="Patrinos A."/>
            <person name="Morgan M.J."/>
            <person name="de Jong P."/>
            <person name="Catanese J.J."/>
            <person name="Osoegawa K."/>
            <person name="Shizuya H."/>
            <person name="Choi S."/>
            <person name="Chen Y.J."/>
        </authorList>
    </citation>
    <scope>NUCLEOTIDE SEQUENCE [LARGE SCALE GENOMIC DNA]</scope>
</reference>
<sequence>MTTEQRRSLQAFQDYIRKTLDPTYILSYMAPWFREGECSIFRLRKTTRAQWRLPHFFSSSCWSSRRKAGSVAFWMP</sequence>
<evidence type="ECO:0000313" key="9">
    <source>
        <dbReference type="Proteomes" id="UP000005640"/>
    </source>
</evidence>
<accession>A0A7P0Z425</accession>
<dbReference type="InterPro" id="IPR011029">
    <property type="entry name" value="DEATH-like_dom_sf"/>
</dbReference>
<evidence type="ECO:0000313" key="8">
    <source>
        <dbReference type="Ensembl" id="ENSP00000504892.1"/>
    </source>
</evidence>
<keyword evidence="6" id="KW-0051">Antiviral defense</keyword>
<dbReference type="InterPro" id="IPR031964">
    <property type="entry name" value="CARD_dom"/>
</dbReference>
<dbReference type="EMBL" id="AL353671">
    <property type="status" value="NOT_ANNOTATED_CDS"/>
    <property type="molecule type" value="Genomic_DNA"/>
</dbReference>
<evidence type="ECO:0000256" key="3">
    <source>
        <dbReference type="ARBA" id="ARBA00022588"/>
    </source>
</evidence>